<evidence type="ECO:0000313" key="12">
    <source>
        <dbReference type="Proteomes" id="UP000468717"/>
    </source>
</evidence>
<keyword evidence="8 9" id="KW-0449">Lipoprotein</keyword>
<dbReference type="GO" id="GO:0005886">
    <property type="term" value="C:plasma membrane"/>
    <property type="evidence" value="ECO:0007669"/>
    <property type="project" value="UniProtKB-SubCell"/>
</dbReference>
<dbReference type="GO" id="GO:0015562">
    <property type="term" value="F:efflux transmembrane transporter activity"/>
    <property type="evidence" value="ECO:0007669"/>
    <property type="project" value="InterPro"/>
</dbReference>
<dbReference type="Proteomes" id="UP000468717">
    <property type="component" value="Unassembled WGS sequence"/>
</dbReference>
<organism evidence="11 12">
    <name type="scientific">Janthinobacterium violaceinigrum</name>
    <dbReference type="NCBI Taxonomy" id="2654252"/>
    <lineage>
        <taxon>Bacteria</taxon>
        <taxon>Pseudomonadati</taxon>
        <taxon>Pseudomonadota</taxon>
        <taxon>Betaproteobacteria</taxon>
        <taxon>Burkholderiales</taxon>
        <taxon>Oxalobacteraceae</taxon>
        <taxon>Janthinobacterium</taxon>
    </lineage>
</organism>
<evidence type="ECO:0000256" key="5">
    <source>
        <dbReference type="ARBA" id="ARBA00022729"/>
    </source>
</evidence>
<comment type="caution">
    <text evidence="11">The sequence shown here is derived from an EMBL/GenBank/DDBJ whole genome shotgun (WGS) entry which is preliminary data.</text>
</comment>
<evidence type="ECO:0000256" key="3">
    <source>
        <dbReference type="ARBA" id="ARBA00022452"/>
    </source>
</evidence>
<evidence type="ECO:0000256" key="1">
    <source>
        <dbReference type="ARBA" id="ARBA00004370"/>
    </source>
</evidence>
<dbReference type="RefSeq" id="WP_152280887.1">
    <property type="nucleotide sequence ID" value="NZ_WFLI01000001.1"/>
</dbReference>
<keyword evidence="6 9" id="KW-0472">Membrane</keyword>
<evidence type="ECO:0000256" key="7">
    <source>
        <dbReference type="ARBA" id="ARBA00023139"/>
    </source>
</evidence>
<feature type="signal peptide" evidence="9">
    <location>
        <begin position="1"/>
        <end position="18"/>
    </location>
</feature>
<proteinExistence type="inferred from homology"/>
<dbReference type="Pfam" id="PF02321">
    <property type="entry name" value="OEP"/>
    <property type="match status" value="2"/>
</dbReference>
<sequence>MKLSLSVLALSLALAGCASIPPDTQPLPQQDLATIQLAADIHLASEGWPAAQWWRQFQDSQLDQLIEHALSSSPNLEVANARIGSALSAFDARHADRGPRVDLGANANRQRYSGNGLMPAPIGGNYYNEVTVGVQAHYDLDWWGKHKAQIAASLGEVNARRAEYAMAEQMLAAEIARHYFSMQSGWARMDNLHALVKLQQQLVTDKEKRIANGLGVSDDHLSAQTRLSLLQQQIALLETQIVTEREALRALLGADSSALASLQPKEAQALPHALPGKLGMELLARRPDLQAARWRVQAAMSTIEAAQAAFYPDIDLGASFGLDAIKLGKLLQSGSRTLFIGPALSLPLFDSGRLQAQLAGARSERNELIADYNQNVFNVVRDVAQAGAKVQGVENQLRLQEENLRASEAQLRNANARLKQGLADRATQLNAEMTVRGQVDLGMQLQNQRQNAEINLNVALGGGYRGSSDFADTASTSKRSTQQ</sequence>
<name>A0A6I1IHP4_9BURK</name>
<dbReference type="PANTHER" id="PTHR30203">
    <property type="entry name" value="OUTER MEMBRANE CATION EFFLUX PROTEIN"/>
    <property type="match status" value="1"/>
</dbReference>
<keyword evidence="3 9" id="KW-1134">Transmembrane beta strand</keyword>
<feature type="chain" id="PRO_5026377997" evidence="9">
    <location>
        <begin position="19"/>
        <end position="483"/>
    </location>
</feature>
<dbReference type="PANTHER" id="PTHR30203:SF20">
    <property type="entry name" value="MULTIDRUG RESISTANCE OUTER MEMBRANE PROTEIN MDTP-RELATED"/>
    <property type="match status" value="1"/>
</dbReference>
<keyword evidence="5 9" id="KW-0732">Signal</keyword>
<dbReference type="Gene3D" id="2.20.200.10">
    <property type="entry name" value="Outer membrane efflux proteins (OEP)"/>
    <property type="match status" value="1"/>
</dbReference>
<evidence type="ECO:0000256" key="10">
    <source>
        <dbReference type="SAM" id="Coils"/>
    </source>
</evidence>
<comment type="subcellular location">
    <subcellularLocation>
        <location evidence="9">Cell membrane</location>
        <topology evidence="9">Lipid-anchor</topology>
    </subcellularLocation>
    <subcellularLocation>
        <location evidence="1">Membrane</location>
    </subcellularLocation>
</comment>
<evidence type="ECO:0000256" key="8">
    <source>
        <dbReference type="ARBA" id="ARBA00023288"/>
    </source>
</evidence>
<evidence type="ECO:0000256" key="4">
    <source>
        <dbReference type="ARBA" id="ARBA00022692"/>
    </source>
</evidence>
<keyword evidence="10" id="KW-0175">Coiled coil</keyword>
<evidence type="ECO:0000256" key="6">
    <source>
        <dbReference type="ARBA" id="ARBA00023136"/>
    </source>
</evidence>
<keyword evidence="12" id="KW-1185">Reference proteome</keyword>
<comment type="similarity">
    <text evidence="2 9">Belongs to the outer membrane factor (OMF) (TC 1.B.17) family.</text>
</comment>
<dbReference type="SUPFAM" id="SSF56954">
    <property type="entry name" value="Outer membrane efflux proteins (OEP)"/>
    <property type="match status" value="1"/>
</dbReference>
<evidence type="ECO:0000256" key="2">
    <source>
        <dbReference type="ARBA" id="ARBA00007613"/>
    </source>
</evidence>
<dbReference type="AlphaFoldDB" id="A0A6I1IHP4"/>
<feature type="coiled-coil region" evidence="10">
    <location>
        <begin position="383"/>
        <end position="424"/>
    </location>
</feature>
<gene>
    <name evidence="11" type="ORF">GCN75_00670</name>
</gene>
<dbReference type="NCBIfam" id="TIGR01845">
    <property type="entry name" value="outer_NodT"/>
    <property type="match status" value="1"/>
</dbReference>
<reference evidence="11 12" key="1">
    <citation type="submission" date="2019-10" db="EMBL/GenBank/DDBJ databases">
        <title>Three novel species isolated from a subtropical stream in China.</title>
        <authorList>
            <person name="Lu H."/>
        </authorList>
    </citation>
    <scope>NUCLEOTIDE SEQUENCE [LARGE SCALE GENOMIC DNA]</scope>
    <source>
        <strain evidence="11 12">FT13W</strain>
    </source>
</reference>
<accession>A0A6I1IHP4</accession>
<protein>
    <submittedName>
        <fullName evidence="11">Efflux transporter outer membrane subunit</fullName>
    </submittedName>
</protein>
<dbReference type="Gene3D" id="1.20.1600.10">
    <property type="entry name" value="Outer membrane efflux proteins (OEP)"/>
    <property type="match status" value="1"/>
</dbReference>
<dbReference type="InterPro" id="IPR003423">
    <property type="entry name" value="OMP_efflux"/>
</dbReference>
<dbReference type="EMBL" id="WFLI01000001">
    <property type="protein sequence ID" value="KAB8066817.1"/>
    <property type="molecule type" value="Genomic_DNA"/>
</dbReference>
<dbReference type="InterPro" id="IPR010131">
    <property type="entry name" value="MdtP/NodT-like"/>
</dbReference>
<keyword evidence="4 9" id="KW-0812">Transmembrane</keyword>
<keyword evidence="7 9" id="KW-0564">Palmitate</keyword>
<evidence type="ECO:0000256" key="9">
    <source>
        <dbReference type="RuleBase" id="RU362097"/>
    </source>
</evidence>
<evidence type="ECO:0000313" key="11">
    <source>
        <dbReference type="EMBL" id="KAB8066817.1"/>
    </source>
</evidence>
<dbReference type="PROSITE" id="PS51257">
    <property type="entry name" value="PROKAR_LIPOPROTEIN"/>
    <property type="match status" value="1"/>
</dbReference>